<dbReference type="CDD" id="cd03809">
    <property type="entry name" value="GT4_MtfB-like"/>
    <property type="match status" value="1"/>
</dbReference>
<dbReference type="AlphaFoldDB" id="A0A0B5BBP6"/>
<proteinExistence type="predicted"/>
<sequence length="421" mass="47727">MFNVLFDISLLGSAHYYRRARTGIARTVENLLETLDRREECSLAFCAYNSIEQFIQTSVYLSQCPKFKDKQLCHSGSPTLNQLMRIAETIYPASVSVASEKFRRRVVSFFLKRLTPLYNSLDADVLKGTNIFHASFYPLPEYVRTPSLQRFITIYDMIPVLFPEYFEPHIVKTFSNTIKSIRPDDWVIAISQSTKNDFCSWTGFDPARVFVTPLAASGEFFRCSDPGRNSAVRHKYGIPEGHYALSLCTLEPRKNIDQTIRCFVRTVREQRIPDLSLVLVGTKGWYFDRIFDEIANSAEIRDRIVVTGYVPDEDLASLYSEAMMFVYPSLYEGFGLPPLEAMQCGVPVITSNSSSLPEVVGSAGIMVSPTDSDALCQAFLDIYRNAELRDDLSRRSLEQAKKFSWEQCAIDTVTAYKAALG</sequence>
<keyword evidence="4" id="KW-1185">Reference proteome</keyword>
<keyword evidence="1" id="KW-0808">Transferase</keyword>
<dbReference type="Proteomes" id="UP000057609">
    <property type="component" value="Chromosome"/>
</dbReference>
<dbReference type="PANTHER" id="PTHR46401">
    <property type="entry name" value="GLYCOSYLTRANSFERASE WBBK-RELATED"/>
    <property type="match status" value="1"/>
</dbReference>
<dbReference type="Gene3D" id="3.40.50.2000">
    <property type="entry name" value="Glycogen Phosphorylase B"/>
    <property type="match status" value="2"/>
</dbReference>
<reference evidence="3 4" key="1">
    <citation type="journal article" date="2015" name="Genome Announc.">
        <title>Complete Genome of Geobacter pickeringii G13T, a Metal-Reducing Isolate from Sedimentary Kaolin Deposits.</title>
        <authorList>
            <person name="Badalamenti J.P."/>
            <person name="Bond D.R."/>
        </authorList>
    </citation>
    <scope>NUCLEOTIDE SEQUENCE [LARGE SCALE GENOMIC DNA]</scope>
    <source>
        <strain evidence="3 4">G13</strain>
    </source>
</reference>
<dbReference type="SUPFAM" id="SSF53756">
    <property type="entry name" value="UDP-Glycosyltransferase/glycogen phosphorylase"/>
    <property type="match status" value="1"/>
</dbReference>
<gene>
    <name evidence="3" type="ORF">GPICK_13230</name>
</gene>
<evidence type="ECO:0000313" key="3">
    <source>
        <dbReference type="EMBL" id="AJE04188.1"/>
    </source>
</evidence>
<dbReference type="STRING" id="345632.GPICK_13230"/>
<dbReference type="KEGG" id="gpi:GPICK_13230"/>
<evidence type="ECO:0000256" key="1">
    <source>
        <dbReference type="ARBA" id="ARBA00022679"/>
    </source>
</evidence>
<name>A0A0B5BBP6_9BACT</name>
<dbReference type="EMBL" id="CP009788">
    <property type="protein sequence ID" value="AJE04188.1"/>
    <property type="molecule type" value="Genomic_DNA"/>
</dbReference>
<dbReference type="GO" id="GO:0009103">
    <property type="term" value="P:lipopolysaccharide biosynthetic process"/>
    <property type="evidence" value="ECO:0007669"/>
    <property type="project" value="TreeGrafter"/>
</dbReference>
<dbReference type="InterPro" id="IPR001296">
    <property type="entry name" value="Glyco_trans_1"/>
</dbReference>
<dbReference type="Pfam" id="PF00534">
    <property type="entry name" value="Glycos_transf_1"/>
    <property type="match status" value="1"/>
</dbReference>
<dbReference type="RefSeq" id="WP_039743964.1">
    <property type="nucleotide sequence ID" value="NZ_CP009788.1"/>
</dbReference>
<feature type="domain" description="Glycosyl transferase family 1" evidence="2">
    <location>
        <begin position="236"/>
        <end position="396"/>
    </location>
</feature>
<organism evidence="3 4">
    <name type="scientific">Geobacter pickeringii</name>
    <dbReference type="NCBI Taxonomy" id="345632"/>
    <lineage>
        <taxon>Bacteria</taxon>
        <taxon>Pseudomonadati</taxon>
        <taxon>Thermodesulfobacteriota</taxon>
        <taxon>Desulfuromonadia</taxon>
        <taxon>Geobacterales</taxon>
        <taxon>Geobacteraceae</taxon>
        <taxon>Geobacter</taxon>
    </lineage>
</organism>
<dbReference type="FunFam" id="3.40.50.2000:FF:000119">
    <property type="entry name" value="Glycosyl transferase group 1"/>
    <property type="match status" value="1"/>
</dbReference>
<evidence type="ECO:0000259" key="2">
    <source>
        <dbReference type="Pfam" id="PF00534"/>
    </source>
</evidence>
<dbReference type="HOGENOM" id="CLU_009583_27_0_7"/>
<dbReference type="OrthoDB" id="9767517at2"/>
<dbReference type="PANTHER" id="PTHR46401:SF2">
    <property type="entry name" value="GLYCOSYLTRANSFERASE WBBK-RELATED"/>
    <property type="match status" value="1"/>
</dbReference>
<dbReference type="GO" id="GO:0016757">
    <property type="term" value="F:glycosyltransferase activity"/>
    <property type="evidence" value="ECO:0007669"/>
    <property type="project" value="InterPro"/>
</dbReference>
<evidence type="ECO:0000313" key="4">
    <source>
        <dbReference type="Proteomes" id="UP000057609"/>
    </source>
</evidence>
<accession>A0A0B5BBP6</accession>
<protein>
    <recommendedName>
        <fullName evidence="2">Glycosyl transferase family 1 domain-containing protein</fullName>
    </recommendedName>
</protein>